<gene>
    <name evidence="1" type="ORF">ALEPTO_LOCUS8473</name>
</gene>
<dbReference type="Proteomes" id="UP000789508">
    <property type="component" value="Unassembled WGS sequence"/>
</dbReference>
<reference evidence="1" key="1">
    <citation type="submission" date="2021-06" db="EMBL/GenBank/DDBJ databases">
        <authorList>
            <person name="Kallberg Y."/>
            <person name="Tangrot J."/>
            <person name="Rosling A."/>
        </authorList>
    </citation>
    <scope>NUCLEOTIDE SEQUENCE</scope>
    <source>
        <strain evidence="1">FL130A</strain>
    </source>
</reference>
<dbReference type="EMBL" id="CAJVPS010004865">
    <property type="protein sequence ID" value="CAG8608893.1"/>
    <property type="molecule type" value="Genomic_DNA"/>
</dbReference>
<dbReference type="AlphaFoldDB" id="A0A9N9GKQ3"/>
<keyword evidence="2" id="KW-1185">Reference proteome</keyword>
<sequence>MYYAQFENGLKHIHTRTMKPYFVEFVDVGESTKHLSSRNMFYPHVDVITMRATGNPIVIYSGAEVLNSHAF</sequence>
<accession>A0A9N9GKQ3</accession>
<dbReference type="OrthoDB" id="8954335at2759"/>
<comment type="caution">
    <text evidence="1">The sequence shown here is derived from an EMBL/GenBank/DDBJ whole genome shotgun (WGS) entry which is preliminary data.</text>
</comment>
<evidence type="ECO:0000313" key="1">
    <source>
        <dbReference type="EMBL" id="CAG8608893.1"/>
    </source>
</evidence>
<name>A0A9N9GKQ3_9GLOM</name>
<feature type="non-terminal residue" evidence="1">
    <location>
        <position position="71"/>
    </location>
</feature>
<protein>
    <submittedName>
        <fullName evidence="1">10475_t:CDS:1</fullName>
    </submittedName>
</protein>
<organism evidence="1 2">
    <name type="scientific">Ambispora leptoticha</name>
    <dbReference type="NCBI Taxonomy" id="144679"/>
    <lineage>
        <taxon>Eukaryota</taxon>
        <taxon>Fungi</taxon>
        <taxon>Fungi incertae sedis</taxon>
        <taxon>Mucoromycota</taxon>
        <taxon>Glomeromycotina</taxon>
        <taxon>Glomeromycetes</taxon>
        <taxon>Archaeosporales</taxon>
        <taxon>Ambisporaceae</taxon>
        <taxon>Ambispora</taxon>
    </lineage>
</organism>
<evidence type="ECO:0000313" key="2">
    <source>
        <dbReference type="Proteomes" id="UP000789508"/>
    </source>
</evidence>
<feature type="non-terminal residue" evidence="1">
    <location>
        <position position="1"/>
    </location>
</feature>
<proteinExistence type="predicted"/>